<proteinExistence type="predicted"/>
<protein>
    <submittedName>
        <fullName evidence="1">Uncharacterized protein</fullName>
    </submittedName>
</protein>
<evidence type="ECO:0000313" key="1">
    <source>
        <dbReference type="EMBL" id="QHT38797.1"/>
    </source>
</evidence>
<accession>A0A6C0FAA9</accession>
<reference evidence="1" key="1">
    <citation type="journal article" date="2020" name="Nature">
        <title>Giant virus diversity and host interactions through global metagenomics.</title>
        <authorList>
            <person name="Schulz F."/>
            <person name="Roux S."/>
            <person name="Paez-Espino D."/>
            <person name="Jungbluth S."/>
            <person name="Walsh D.A."/>
            <person name="Denef V.J."/>
            <person name="McMahon K.D."/>
            <person name="Konstantinidis K.T."/>
            <person name="Eloe-Fadrosh E.A."/>
            <person name="Kyrpides N.C."/>
            <person name="Woyke T."/>
        </authorList>
    </citation>
    <scope>NUCLEOTIDE SEQUENCE</scope>
    <source>
        <strain evidence="1">GVMAG-S-ERX556106-38</strain>
    </source>
</reference>
<sequence length="385" mass="44031">MGASVSKIINSNEQRGGAKKYTHDKSSLDFVVAYYILSMNIQSLKSTQDDSQCKHLSSLTSEAISKEVRSEDILDKYEKIRGRIDITKEEDKCKILSDYYVKIGKIFASIVMAINPEYEYTNEKGETSTKNVETKQDIPFGEEFSLSKLSFCGSRINSLTERNGESSICVADANKLQDQHGVPELYELYCDSDYDEESGQFLGIQNNTQEQYKRDLQLFYKTFTGKDEVPESIKRFGDIPLNNYSKKSVCKNPAIQQGGSSSVDTSSTNGLLESYAENLRKMIVKVNERQLKLIDILNSLFTYDKINSGMRRMVRVREDLTMSQLQQIHVDTKRLVADLYLSCEQDYLKGVHIYEAIIEKKILETTISQYNFLEKLHEIIKHEGK</sequence>
<name>A0A6C0FAA9_9ZZZZ</name>
<dbReference type="AlphaFoldDB" id="A0A6C0FAA9"/>
<organism evidence="1">
    <name type="scientific">viral metagenome</name>
    <dbReference type="NCBI Taxonomy" id="1070528"/>
    <lineage>
        <taxon>unclassified sequences</taxon>
        <taxon>metagenomes</taxon>
        <taxon>organismal metagenomes</taxon>
    </lineage>
</organism>
<dbReference type="EMBL" id="MN738834">
    <property type="protein sequence ID" value="QHT38797.1"/>
    <property type="molecule type" value="Genomic_DNA"/>
</dbReference>